<comment type="subcellular location">
    <subcellularLocation>
        <location evidence="1">Virion</location>
    </subcellularLocation>
</comment>
<accession>A0A3N1KR06</accession>
<organism evidence="3 4">
    <name type="scientific">Stella humosa</name>
    <dbReference type="NCBI Taxonomy" id="94"/>
    <lineage>
        <taxon>Bacteria</taxon>
        <taxon>Pseudomonadati</taxon>
        <taxon>Pseudomonadota</taxon>
        <taxon>Alphaproteobacteria</taxon>
        <taxon>Rhodospirillales</taxon>
        <taxon>Stellaceae</taxon>
        <taxon>Stella</taxon>
    </lineage>
</organism>
<dbReference type="SUPFAM" id="SSF56563">
    <property type="entry name" value="Major capsid protein gp5"/>
    <property type="match status" value="1"/>
</dbReference>
<comment type="caution">
    <text evidence="3">The sequence shown here is derived from an EMBL/GenBank/DDBJ whole genome shotgun (WGS) entry which is preliminary data.</text>
</comment>
<gene>
    <name evidence="3" type="ORF">EDC65_3602</name>
</gene>
<dbReference type="Pfam" id="PF05065">
    <property type="entry name" value="Phage_capsid"/>
    <property type="match status" value="1"/>
</dbReference>
<dbReference type="OrthoDB" id="9804926at2"/>
<dbReference type="Gene3D" id="3.30.2400.10">
    <property type="entry name" value="Major capsid protein gp5"/>
    <property type="match status" value="1"/>
</dbReference>
<dbReference type="RefSeq" id="WP_123692034.1">
    <property type="nucleotide sequence ID" value="NZ_AP019700.1"/>
</dbReference>
<dbReference type="Proteomes" id="UP000278222">
    <property type="component" value="Unassembled WGS sequence"/>
</dbReference>
<dbReference type="NCBIfam" id="TIGR01554">
    <property type="entry name" value="major_cap_HK97"/>
    <property type="match status" value="1"/>
</dbReference>
<feature type="domain" description="Phage capsid-like C-terminal" evidence="2">
    <location>
        <begin position="111"/>
        <end position="384"/>
    </location>
</feature>
<protein>
    <submittedName>
        <fullName evidence="3">HK97 family phage major capsid protein</fullName>
    </submittedName>
</protein>
<name>A0A3N1KR06_9PROT</name>
<dbReference type="AlphaFoldDB" id="A0A3N1KR06"/>
<dbReference type="EMBL" id="RJKX01000015">
    <property type="protein sequence ID" value="ROP84253.1"/>
    <property type="molecule type" value="Genomic_DNA"/>
</dbReference>
<evidence type="ECO:0000313" key="4">
    <source>
        <dbReference type="Proteomes" id="UP000278222"/>
    </source>
</evidence>
<dbReference type="Gene3D" id="3.30.2320.10">
    <property type="entry name" value="hypothetical protein PF0899 domain"/>
    <property type="match status" value="1"/>
</dbReference>
<reference evidence="3 4" key="1">
    <citation type="submission" date="2018-11" db="EMBL/GenBank/DDBJ databases">
        <title>Genomic Encyclopedia of Type Strains, Phase IV (KMG-IV): sequencing the most valuable type-strain genomes for metagenomic binning, comparative biology and taxonomic classification.</title>
        <authorList>
            <person name="Goeker M."/>
        </authorList>
    </citation>
    <scope>NUCLEOTIDE SEQUENCE [LARGE SCALE GENOMIC DNA]</scope>
    <source>
        <strain evidence="3 4">DSM 5900</strain>
    </source>
</reference>
<dbReference type="InterPro" id="IPR024455">
    <property type="entry name" value="Phage_capsid"/>
</dbReference>
<proteinExistence type="predicted"/>
<keyword evidence="4" id="KW-1185">Reference proteome</keyword>
<evidence type="ECO:0000259" key="2">
    <source>
        <dbReference type="Pfam" id="PF05065"/>
    </source>
</evidence>
<evidence type="ECO:0000256" key="1">
    <source>
        <dbReference type="ARBA" id="ARBA00004328"/>
    </source>
</evidence>
<dbReference type="InterPro" id="IPR054612">
    <property type="entry name" value="Phage_capsid-like_C"/>
</dbReference>
<sequence length="388" mass="40957">MLDNLHASIETRAEGDEPEAGTDDLAEIRTAITGFTSTAESRFTAIDTGLAEMRTRLDRAETVLRRPGAAAATPPAAEVETRAFAGFIRRGREALTADEVRSLRVSDDTAGGFLAPDQFMAELLRNVVQFSPIRSIARVMPTGAPAVLLPKRTGGFTGQWVGENDTRPATTATFGQNRYPVAEAAAYVDVSNVMLEDAAVDILSLVSFEFAEEFGRLEGAAFVNGSGQGEPLGLMTSTELAFTPSGSASAVTAEGIIDLFHAVPTAYRGSATWVMNSATMGAVRKLKDGSTGTFLLMTSGIANAPATTLLGRPVVEAPDMPSIAGGAFPIAFGDFAAGYRIFDRVALSVLRDPYSQATNGMTRFHGRRRVAGGVGKPEAIRKLKIATS</sequence>
<evidence type="ECO:0000313" key="3">
    <source>
        <dbReference type="EMBL" id="ROP84253.1"/>
    </source>
</evidence>